<protein>
    <submittedName>
        <fullName evidence="1">Uncharacterized protein</fullName>
    </submittedName>
</protein>
<evidence type="ECO:0000313" key="1">
    <source>
        <dbReference type="EMBL" id="MBP1971790.1"/>
    </source>
</evidence>
<proteinExistence type="predicted"/>
<accession>A0ABS4ILK3</accession>
<dbReference type="EMBL" id="JAGGKX010000038">
    <property type="protein sequence ID" value="MBP1971790.1"/>
    <property type="molecule type" value="Genomic_DNA"/>
</dbReference>
<dbReference type="Proteomes" id="UP001519345">
    <property type="component" value="Unassembled WGS sequence"/>
</dbReference>
<gene>
    <name evidence="1" type="ORF">J2Z83_003945</name>
</gene>
<organism evidence="1 2">
    <name type="scientific">Virgibacillus natechei</name>
    <dbReference type="NCBI Taxonomy" id="1216297"/>
    <lineage>
        <taxon>Bacteria</taxon>
        <taxon>Bacillati</taxon>
        <taxon>Bacillota</taxon>
        <taxon>Bacilli</taxon>
        <taxon>Bacillales</taxon>
        <taxon>Bacillaceae</taxon>
        <taxon>Virgibacillus</taxon>
    </lineage>
</organism>
<name>A0ABS4ILK3_9BACI</name>
<sequence>MTKAKWEGDQENQFIAKYNSYGVLVGIYDS</sequence>
<keyword evidence="2" id="KW-1185">Reference proteome</keyword>
<evidence type="ECO:0000313" key="2">
    <source>
        <dbReference type="Proteomes" id="UP001519345"/>
    </source>
</evidence>
<reference evidence="1 2" key="1">
    <citation type="submission" date="2021-03" db="EMBL/GenBank/DDBJ databases">
        <title>Genomic Encyclopedia of Type Strains, Phase IV (KMG-IV): sequencing the most valuable type-strain genomes for metagenomic binning, comparative biology and taxonomic classification.</title>
        <authorList>
            <person name="Goeker M."/>
        </authorList>
    </citation>
    <scope>NUCLEOTIDE SEQUENCE [LARGE SCALE GENOMIC DNA]</scope>
    <source>
        <strain evidence="1 2">DSM 25609</strain>
    </source>
</reference>
<comment type="caution">
    <text evidence="1">The sequence shown here is derived from an EMBL/GenBank/DDBJ whole genome shotgun (WGS) entry which is preliminary data.</text>
</comment>
<feature type="non-terminal residue" evidence="1">
    <location>
        <position position="30"/>
    </location>
</feature>